<accession>A0A6G1CY17</accession>
<dbReference type="AlphaFoldDB" id="A0A6G1CY17"/>
<dbReference type="Proteomes" id="UP000479710">
    <property type="component" value="Unassembled WGS sequence"/>
</dbReference>
<sequence length="59" mass="5907">MEIRRRGPTGAARAWRATGVVGAEGRGGGASARGRQRRSGSGGCGAVAASALVRGVQRE</sequence>
<evidence type="ECO:0000256" key="1">
    <source>
        <dbReference type="SAM" id="MobiDB-lite"/>
    </source>
</evidence>
<keyword evidence="3" id="KW-1185">Reference proteome</keyword>
<feature type="region of interest" description="Disordered" evidence="1">
    <location>
        <begin position="22"/>
        <end position="45"/>
    </location>
</feature>
<dbReference type="EMBL" id="SPHZ02000008">
    <property type="protein sequence ID" value="KAF0904979.1"/>
    <property type="molecule type" value="Genomic_DNA"/>
</dbReference>
<protein>
    <submittedName>
        <fullName evidence="2">Uncharacterized protein</fullName>
    </submittedName>
</protein>
<organism evidence="2 3">
    <name type="scientific">Oryza meyeriana var. granulata</name>
    <dbReference type="NCBI Taxonomy" id="110450"/>
    <lineage>
        <taxon>Eukaryota</taxon>
        <taxon>Viridiplantae</taxon>
        <taxon>Streptophyta</taxon>
        <taxon>Embryophyta</taxon>
        <taxon>Tracheophyta</taxon>
        <taxon>Spermatophyta</taxon>
        <taxon>Magnoliopsida</taxon>
        <taxon>Liliopsida</taxon>
        <taxon>Poales</taxon>
        <taxon>Poaceae</taxon>
        <taxon>BOP clade</taxon>
        <taxon>Oryzoideae</taxon>
        <taxon>Oryzeae</taxon>
        <taxon>Oryzinae</taxon>
        <taxon>Oryza</taxon>
        <taxon>Oryza meyeriana</taxon>
    </lineage>
</organism>
<name>A0A6G1CY17_9ORYZ</name>
<comment type="caution">
    <text evidence="2">The sequence shown here is derived from an EMBL/GenBank/DDBJ whole genome shotgun (WGS) entry which is preliminary data.</text>
</comment>
<feature type="compositionally biased region" description="Gly residues" evidence="1">
    <location>
        <begin position="22"/>
        <end position="31"/>
    </location>
</feature>
<gene>
    <name evidence="2" type="ORF">E2562_039244</name>
</gene>
<evidence type="ECO:0000313" key="3">
    <source>
        <dbReference type="Proteomes" id="UP000479710"/>
    </source>
</evidence>
<reference evidence="2 3" key="1">
    <citation type="submission" date="2019-11" db="EMBL/GenBank/DDBJ databases">
        <title>Whole genome sequence of Oryza granulata.</title>
        <authorList>
            <person name="Li W."/>
        </authorList>
    </citation>
    <scope>NUCLEOTIDE SEQUENCE [LARGE SCALE GENOMIC DNA]</scope>
    <source>
        <strain evidence="3">cv. Menghai</strain>
        <tissue evidence="2">Leaf</tissue>
    </source>
</reference>
<proteinExistence type="predicted"/>
<evidence type="ECO:0000313" key="2">
    <source>
        <dbReference type="EMBL" id="KAF0904979.1"/>
    </source>
</evidence>